<dbReference type="SUPFAM" id="SSF51569">
    <property type="entry name" value="Aldolase"/>
    <property type="match status" value="1"/>
</dbReference>
<dbReference type="PANTHER" id="PTHR10889">
    <property type="entry name" value="DEOXYRIBOSE-PHOSPHATE ALDOLASE"/>
    <property type="match status" value="1"/>
</dbReference>
<comment type="pathway">
    <text evidence="1">Carbohydrate degradation; 2-deoxy-D-ribose 1-phosphate degradation; D-glyceraldehyde 3-phosphate and acetaldehyde from 2-deoxy-alpha-D-ribose 1-phosphate: step 2/2.</text>
</comment>
<dbReference type="EMBL" id="GFDG01002159">
    <property type="protein sequence ID" value="JAV16640.1"/>
    <property type="molecule type" value="Transcribed_RNA"/>
</dbReference>
<keyword evidence="5 9" id="KW-0704">Schiff base</keyword>
<keyword evidence="4" id="KW-0456">Lyase</keyword>
<comment type="similarity">
    <text evidence="2">Belongs to the DeoC/FbaB aldolase family. DeoC type 2 subfamily.</text>
</comment>
<dbReference type="GO" id="GO:0005737">
    <property type="term" value="C:cytoplasm"/>
    <property type="evidence" value="ECO:0007669"/>
    <property type="project" value="InterPro"/>
</dbReference>
<dbReference type="AlphaFoldDB" id="A0A1L8ED21"/>
<dbReference type="UniPathway" id="UPA00002">
    <property type="reaction ID" value="UER00468"/>
</dbReference>
<feature type="active site" description="Schiff-base intermediate with acetaldehyde" evidence="9">
    <location>
        <position position="221"/>
    </location>
</feature>
<dbReference type="PIRSF" id="PIRSF001357">
    <property type="entry name" value="DeoC"/>
    <property type="match status" value="1"/>
</dbReference>
<dbReference type="GO" id="GO:0046386">
    <property type="term" value="P:deoxyribose phosphate catabolic process"/>
    <property type="evidence" value="ECO:0007669"/>
    <property type="project" value="UniProtKB-UniPathway"/>
</dbReference>
<dbReference type="GO" id="GO:0009264">
    <property type="term" value="P:deoxyribonucleotide catabolic process"/>
    <property type="evidence" value="ECO:0007669"/>
    <property type="project" value="InterPro"/>
</dbReference>
<evidence type="ECO:0000256" key="4">
    <source>
        <dbReference type="ARBA" id="ARBA00023239"/>
    </source>
</evidence>
<evidence type="ECO:0000256" key="6">
    <source>
        <dbReference type="ARBA" id="ARBA00031814"/>
    </source>
</evidence>
<sequence>MKVNQIIPFDNEFLNITISLRQLEEISKEISDRGKVSGFNEVVWALKALTLTDLTTLAGDDTEANVRRLCHRAAFPFPLHLLETKIDTNLQKHIHTGAVCVYPARVADARRCFEQLKCVNDVPIAAVATGFPTGQYGLKTRLEEITYAIESGAREIDIVINRQLALTEQWKKLYDEVCEMRKACGDRAHLKTILAIGELGSMENVYKASMVCMMAGADFIKTSTGKESVNATIPVGLVMIWAIQDFLRKTGQVVGLKPAGGVRTVREAITWMTLVKETLGMKWLQPSLFRFGASGLLDDIEKVVRKGLTGEEVKSGAVAAY</sequence>
<evidence type="ECO:0000256" key="9">
    <source>
        <dbReference type="PIRSR" id="PIRSR001357-50"/>
    </source>
</evidence>
<organism evidence="10">
    <name type="scientific">Haematobia irritans</name>
    <name type="common">Horn fly</name>
    <name type="synonym">Conops irritans</name>
    <dbReference type="NCBI Taxonomy" id="7368"/>
    <lineage>
        <taxon>Eukaryota</taxon>
        <taxon>Metazoa</taxon>
        <taxon>Ecdysozoa</taxon>
        <taxon>Arthropoda</taxon>
        <taxon>Hexapoda</taxon>
        <taxon>Insecta</taxon>
        <taxon>Pterygota</taxon>
        <taxon>Neoptera</taxon>
        <taxon>Endopterygota</taxon>
        <taxon>Diptera</taxon>
        <taxon>Brachycera</taxon>
        <taxon>Muscomorpha</taxon>
        <taxon>Muscoidea</taxon>
        <taxon>Muscidae</taxon>
        <taxon>Haematobia</taxon>
    </lineage>
</organism>
<evidence type="ECO:0000256" key="7">
    <source>
        <dbReference type="ARBA" id="ARBA00032755"/>
    </source>
</evidence>
<dbReference type="Gene3D" id="3.20.20.70">
    <property type="entry name" value="Aldolase class I"/>
    <property type="match status" value="1"/>
</dbReference>
<comment type="catalytic activity">
    <reaction evidence="8">
        <text>2-deoxy-D-ribose 5-phosphate = D-glyceraldehyde 3-phosphate + acetaldehyde</text>
        <dbReference type="Rhea" id="RHEA:12821"/>
        <dbReference type="ChEBI" id="CHEBI:15343"/>
        <dbReference type="ChEBI" id="CHEBI:59776"/>
        <dbReference type="ChEBI" id="CHEBI:62877"/>
        <dbReference type="EC" id="4.1.2.4"/>
    </reaction>
</comment>
<dbReference type="CDD" id="cd00959">
    <property type="entry name" value="DeoC"/>
    <property type="match status" value="1"/>
</dbReference>
<evidence type="ECO:0000256" key="8">
    <source>
        <dbReference type="ARBA" id="ARBA00048791"/>
    </source>
</evidence>
<feature type="active site" description="Proton donor/acceptor" evidence="9">
    <location>
        <position position="257"/>
    </location>
</feature>
<accession>A0A1L8ED21</accession>
<evidence type="ECO:0000256" key="1">
    <source>
        <dbReference type="ARBA" id="ARBA00004816"/>
    </source>
</evidence>
<dbReference type="InterPro" id="IPR011343">
    <property type="entry name" value="DeoC"/>
</dbReference>
<evidence type="ECO:0000313" key="10">
    <source>
        <dbReference type="EMBL" id="JAV16640.1"/>
    </source>
</evidence>
<proteinExistence type="inferred from homology"/>
<evidence type="ECO:0000256" key="5">
    <source>
        <dbReference type="ARBA" id="ARBA00023270"/>
    </source>
</evidence>
<dbReference type="PANTHER" id="PTHR10889:SF3">
    <property type="entry name" value="DEOXYRIBOSE-PHOSPHATE ALDOLASE"/>
    <property type="match status" value="1"/>
</dbReference>
<dbReference type="EC" id="4.1.2.4" evidence="3"/>
<dbReference type="NCBIfam" id="TIGR00126">
    <property type="entry name" value="deoC"/>
    <property type="match status" value="1"/>
</dbReference>
<reference evidence="10" key="1">
    <citation type="submission" date="2017-01" db="EMBL/GenBank/DDBJ databases">
        <title>An insight into the sialome and mialome of the horn fly, Haematobia irritans.</title>
        <authorList>
            <person name="Breijo M."/>
            <person name="Boiani M."/>
            <person name="Ures X."/>
            <person name="Rocha S."/>
            <person name="Sequeira M."/>
            <person name="Ribeiro J.M."/>
        </authorList>
    </citation>
    <scope>NUCLEOTIDE SEQUENCE</scope>
</reference>
<dbReference type="InterPro" id="IPR013785">
    <property type="entry name" value="Aldolase_TIM"/>
</dbReference>
<dbReference type="FunFam" id="3.20.20.70:FF:000106">
    <property type="entry name" value="Deoxyribose-phosphate aldolase"/>
    <property type="match status" value="1"/>
</dbReference>
<dbReference type="GO" id="GO:0016052">
    <property type="term" value="P:carbohydrate catabolic process"/>
    <property type="evidence" value="ECO:0007669"/>
    <property type="project" value="TreeGrafter"/>
</dbReference>
<name>A0A1L8ED21_HAEIR</name>
<evidence type="ECO:0000256" key="3">
    <source>
        <dbReference type="ARBA" id="ARBA00012515"/>
    </source>
</evidence>
<dbReference type="GO" id="GO:0004139">
    <property type="term" value="F:deoxyribose-phosphate aldolase activity"/>
    <property type="evidence" value="ECO:0007669"/>
    <property type="project" value="UniProtKB-EC"/>
</dbReference>
<dbReference type="InterPro" id="IPR002915">
    <property type="entry name" value="DeoC/FbaB/LacD_aldolase"/>
</dbReference>
<protein>
    <recommendedName>
        <fullName evidence="3">deoxyribose-phosphate aldolase</fullName>
        <ecNumber evidence="3">4.1.2.4</ecNumber>
    </recommendedName>
    <alternativeName>
        <fullName evidence="7">2-deoxy-D-ribose 5-phosphate aldolase</fullName>
    </alternativeName>
    <alternativeName>
        <fullName evidence="6">Phosphodeoxyriboaldolase</fullName>
    </alternativeName>
</protein>
<evidence type="ECO:0000256" key="2">
    <source>
        <dbReference type="ARBA" id="ARBA00009473"/>
    </source>
</evidence>
<dbReference type="Pfam" id="PF01791">
    <property type="entry name" value="DeoC"/>
    <property type="match status" value="1"/>
</dbReference>
<dbReference type="SMART" id="SM01133">
    <property type="entry name" value="DeoC"/>
    <property type="match status" value="1"/>
</dbReference>